<feature type="compositionally biased region" description="Polar residues" evidence="1">
    <location>
        <begin position="118"/>
        <end position="128"/>
    </location>
</feature>
<feature type="domain" description="Bacteriophage lambda Replication protein O N-terminal" evidence="2">
    <location>
        <begin position="5"/>
        <end position="103"/>
    </location>
</feature>
<dbReference type="KEGG" id="palo:E6C60_3059"/>
<dbReference type="AlphaFoldDB" id="A0A4P8XPR4"/>
<dbReference type="InterPro" id="IPR006497">
    <property type="entry name" value="Phage_lambda_VrpO_N"/>
</dbReference>
<sequence length="304" mass="35182">MANPQLEDGFTRIAHQILEEVAKRKFNATQFRIIMVIWRFTYGFRRKDHDFALKFLQQTTHLPESTIKRETSALIRAKVLLVTQRETSSTPRKLSFNKNYDQWDIQKSGEDMNENMDFPSTSGGSDLSPQKEEGGIRFDTSGVSDLNPQDAVLGYQIRTPYKDIYLLKIIIKDNIAMFEQFYDIYPRKIAKAYAKKVWEKLCKDKSFNPVIVIQNTANFAETQKLLKTDKQHIPHPSTYLNQKRYEDYEVVDPEGLLQATEIKKGGGSALDRLLRKEMEGSGSERRDITDEVHRRGLPELPDGR</sequence>
<name>A0A4P8XPR4_9BACL</name>
<dbReference type="GO" id="GO:0006260">
    <property type="term" value="P:DNA replication"/>
    <property type="evidence" value="ECO:0007669"/>
    <property type="project" value="InterPro"/>
</dbReference>
<gene>
    <name evidence="3" type="ORF">E6C60_3059</name>
</gene>
<dbReference type="Proteomes" id="UP000300879">
    <property type="component" value="Chromosome"/>
</dbReference>
<evidence type="ECO:0000313" key="3">
    <source>
        <dbReference type="EMBL" id="QCT03770.1"/>
    </source>
</evidence>
<feature type="region of interest" description="Disordered" evidence="1">
    <location>
        <begin position="111"/>
        <end position="142"/>
    </location>
</feature>
<evidence type="ECO:0000259" key="2">
    <source>
        <dbReference type="Pfam" id="PF04492"/>
    </source>
</evidence>
<dbReference type="Pfam" id="PF04492">
    <property type="entry name" value="Phage_rep_O"/>
    <property type="match status" value="1"/>
</dbReference>
<dbReference type="OrthoDB" id="1821976at2"/>
<organism evidence="3 4">
    <name type="scientific">Paenibacillus algicola</name>
    <dbReference type="NCBI Taxonomy" id="2565926"/>
    <lineage>
        <taxon>Bacteria</taxon>
        <taxon>Bacillati</taxon>
        <taxon>Bacillota</taxon>
        <taxon>Bacilli</taxon>
        <taxon>Bacillales</taxon>
        <taxon>Paenibacillaceae</taxon>
        <taxon>Paenibacillus</taxon>
    </lineage>
</organism>
<proteinExistence type="predicted"/>
<evidence type="ECO:0000313" key="4">
    <source>
        <dbReference type="Proteomes" id="UP000300879"/>
    </source>
</evidence>
<dbReference type="Gene3D" id="1.10.10.10">
    <property type="entry name" value="Winged helix-like DNA-binding domain superfamily/Winged helix DNA-binding domain"/>
    <property type="match status" value="1"/>
</dbReference>
<feature type="region of interest" description="Disordered" evidence="1">
    <location>
        <begin position="278"/>
        <end position="304"/>
    </location>
</feature>
<dbReference type="InterPro" id="IPR036388">
    <property type="entry name" value="WH-like_DNA-bd_sf"/>
</dbReference>
<dbReference type="EMBL" id="CP040396">
    <property type="protein sequence ID" value="QCT03770.1"/>
    <property type="molecule type" value="Genomic_DNA"/>
</dbReference>
<accession>A0A4P8XPR4</accession>
<protein>
    <recommendedName>
        <fullName evidence="2">Bacteriophage lambda Replication protein O N-terminal domain-containing protein</fullName>
    </recommendedName>
</protein>
<evidence type="ECO:0000256" key="1">
    <source>
        <dbReference type="SAM" id="MobiDB-lite"/>
    </source>
</evidence>
<reference evidence="3 4" key="1">
    <citation type="submission" date="2019-05" db="EMBL/GenBank/DDBJ databases">
        <authorList>
            <person name="Chen C."/>
        </authorList>
    </citation>
    <scope>NUCLEOTIDE SEQUENCE [LARGE SCALE GENOMIC DNA]</scope>
    <source>
        <strain evidence="3 4">HB172198</strain>
    </source>
</reference>
<dbReference type="RefSeq" id="WP_138226594.1">
    <property type="nucleotide sequence ID" value="NZ_CP040396.1"/>
</dbReference>
<keyword evidence="4" id="KW-1185">Reference proteome</keyword>